<evidence type="ECO:0008006" key="5">
    <source>
        <dbReference type="Google" id="ProtNLM"/>
    </source>
</evidence>
<dbReference type="PANTHER" id="PTHR31905:SF2">
    <property type="entry name" value="PROTEIN MIX23"/>
    <property type="match status" value="1"/>
</dbReference>
<dbReference type="GO" id="GO:0005758">
    <property type="term" value="C:mitochondrial intermembrane space"/>
    <property type="evidence" value="ECO:0007669"/>
    <property type="project" value="InterPro"/>
</dbReference>
<dbReference type="OrthoDB" id="5593818at2759"/>
<keyword evidence="4" id="KW-1185">Reference proteome</keyword>
<dbReference type="eggNOG" id="KOG4613">
    <property type="taxonomic scope" value="Eukaryota"/>
</dbReference>
<evidence type="ECO:0000256" key="2">
    <source>
        <dbReference type="SAM" id="MobiDB-lite"/>
    </source>
</evidence>
<dbReference type="VEuPathDB" id="FungiDB:HMPREF1541_00774"/>
<evidence type="ECO:0000256" key="1">
    <source>
        <dbReference type="ARBA" id="ARBA00024204"/>
    </source>
</evidence>
<dbReference type="EMBL" id="KB822711">
    <property type="protein sequence ID" value="ETN46588.1"/>
    <property type="molecule type" value="Genomic_DNA"/>
</dbReference>
<proteinExistence type="inferred from homology"/>
<dbReference type="Pfam" id="PF09774">
    <property type="entry name" value="MIX23"/>
    <property type="match status" value="1"/>
</dbReference>
<dbReference type="RefSeq" id="XP_008711300.1">
    <property type="nucleotide sequence ID" value="XM_008713078.1"/>
</dbReference>
<dbReference type="InterPro" id="IPR019171">
    <property type="entry name" value="MIX23"/>
</dbReference>
<protein>
    <recommendedName>
        <fullName evidence="5">Caffeine-induced death protein 2</fullName>
    </recommendedName>
</protein>
<reference evidence="3 4" key="1">
    <citation type="submission" date="2013-03" db="EMBL/GenBank/DDBJ databases">
        <title>The Genome Sequence of Phialophora europaea CBS 101466.</title>
        <authorList>
            <consortium name="The Broad Institute Genomics Platform"/>
            <person name="Cuomo C."/>
            <person name="de Hoog S."/>
            <person name="Gorbushina A."/>
            <person name="Walker B."/>
            <person name="Young S.K."/>
            <person name="Zeng Q."/>
            <person name="Gargeya S."/>
            <person name="Fitzgerald M."/>
            <person name="Haas B."/>
            <person name="Abouelleil A."/>
            <person name="Allen A.W."/>
            <person name="Alvarado L."/>
            <person name="Arachchi H.M."/>
            <person name="Berlin A.M."/>
            <person name="Chapman S.B."/>
            <person name="Gainer-Dewar J."/>
            <person name="Goldberg J."/>
            <person name="Griggs A."/>
            <person name="Gujja S."/>
            <person name="Hansen M."/>
            <person name="Howarth C."/>
            <person name="Imamovic A."/>
            <person name="Ireland A."/>
            <person name="Larimer J."/>
            <person name="McCowan C."/>
            <person name="Murphy C."/>
            <person name="Pearson M."/>
            <person name="Poon T.W."/>
            <person name="Priest M."/>
            <person name="Roberts A."/>
            <person name="Saif S."/>
            <person name="Shea T."/>
            <person name="Sisk P."/>
            <person name="Sykes S."/>
            <person name="Wortman J."/>
            <person name="Nusbaum C."/>
            <person name="Birren B."/>
        </authorList>
    </citation>
    <scope>NUCLEOTIDE SEQUENCE [LARGE SCALE GENOMIC DNA]</scope>
    <source>
        <strain evidence="3 4">CBS 101466</strain>
    </source>
</reference>
<comment type="similarity">
    <text evidence="1">Belongs to the MIX23 family.</text>
</comment>
<name>W2SEX6_CYPE1</name>
<dbReference type="PANTHER" id="PTHR31905">
    <property type="entry name" value="COILED-COIL DOMAIN-CONTAINING PROTEIN 58"/>
    <property type="match status" value="1"/>
</dbReference>
<dbReference type="GeneID" id="19968113"/>
<dbReference type="Proteomes" id="UP000030752">
    <property type="component" value="Unassembled WGS sequence"/>
</dbReference>
<dbReference type="HOGENOM" id="CLU_081050_1_0_1"/>
<organism evidence="3 4">
    <name type="scientific">Cyphellophora europaea (strain CBS 101466)</name>
    <name type="common">Phialophora europaea</name>
    <dbReference type="NCBI Taxonomy" id="1220924"/>
    <lineage>
        <taxon>Eukaryota</taxon>
        <taxon>Fungi</taxon>
        <taxon>Dikarya</taxon>
        <taxon>Ascomycota</taxon>
        <taxon>Pezizomycotina</taxon>
        <taxon>Eurotiomycetes</taxon>
        <taxon>Chaetothyriomycetidae</taxon>
        <taxon>Chaetothyriales</taxon>
        <taxon>Cyphellophoraceae</taxon>
        <taxon>Cyphellophora</taxon>
    </lineage>
</organism>
<accession>W2SEX6</accession>
<gene>
    <name evidence="3" type="ORF">HMPREF1541_00774</name>
</gene>
<evidence type="ECO:0000313" key="4">
    <source>
        <dbReference type="Proteomes" id="UP000030752"/>
    </source>
</evidence>
<dbReference type="AlphaFoldDB" id="W2SEX6"/>
<evidence type="ECO:0000313" key="3">
    <source>
        <dbReference type="EMBL" id="ETN46588.1"/>
    </source>
</evidence>
<sequence>MSQPTQPPPLTPSLCFSTTHLRAFLRTSRSLIDDPINTSLNSLLTPSTPAFDPSSTHTRTGPSSHNLPATTCSPFLTSVIFPSWKARADVLRYCASVATSPDPDDPEAVSREVYNRRGQERVVDERLDPYSGRFFPREPRTEQLARVLREEEGVERIVRERTWGVVAARCEGVGEMGEGYEGVFARWRSEQEGRRP</sequence>
<feature type="region of interest" description="Disordered" evidence="2">
    <location>
        <begin position="42"/>
        <end position="68"/>
    </location>
</feature>
<dbReference type="InParanoid" id="W2SEX6"/>
<dbReference type="STRING" id="1220924.W2SEX6"/>